<evidence type="ECO:0000313" key="1">
    <source>
        <dbReference type="EMBL" id="ORX56741.1"/>
    </source>
</evidence>
<accession>A0A1X2GLH5</accession>
<name>A0A1X2GLH5_9FUNG</name>
<evidence type="ECO:0000313" key="2">
    <source>
        <dbReference type="Proteomes" id="UP000242146"/>
    </source>
</evidence>
<sequence length="88" mass="10126">MMMILKNSRRLMKIAQPTFVQFRSDISDPPAKKIKKSAIFIREPPRPSDQNPAAPVLSNLSKPQLSNLSKIQKFLLYIPSSFFFLQFT</sequence>
<dbReference type="AlphaFoldDB" id="A0A1X2GLH5"/>
<gene>
    <name evidence="1" type="ORF">DM01DRAFT_1334301</name>
</gene>
<organism evidence="1 2">
    <name type="scientific">Hesseltinella vesiculosa</name>
    <dbReference type="NCBI Taxonomy" id="101127"/>
    <lineage>
        <taxon>Eukaryota</taxon>
        <taxon>Fungi</taxon>
        <taxon>Fungi incertae sedis</taxon>
        <taxon>Mucoromycota</taxon>
        <taxon>Mucoromycotina</taxon>
        <taxon>Mucoromycetes</taxon>
        <taxon>Mucorales</taxon>
        <taxon>Cunninghamellaceae</taxon>
        <taxon>Hesseltinella</taxon>
    </lineage>
</organism>
<reference evidence="1 2" key="1">
    <citation type="submission" date="2016-07" db="EMBL/GenBank/DDBJ databases">
        <title>Pervasive Adenine N6-methylation of Active Genes in Fungi.</title>
        <authorList>
            <consortium name="DOE Joint Genome Institute"/>
            <person name="Mondo S.J."/>
            <person name="Dannebaum R.O."/>
            <person name="Kuo R.C."/>
            <person name="Labutti K."/>
            <person name="Haridas S."/>
            <person name="Kuo A."/>
            <person name="Salamov A."/>
            <person name="Ahrendt S.R."/>
            <person name="Lipzen A."/>
            <person name="Sullivan W."/>
            <person name="Andreopoulos W.B."/>
            <person name="Clum A."/>
            <person name="Lindquist E."/>
            <person name="Daum C."/>
            <person name="Ramamoorthy G.K."/>
            <person name="Gryganskyi A."/>
            <person name="Culley D."/>
            <person name="Magnuson J.K."/>
            <person name="James T.Y."/>
            <person name="O'Malley M.A."/>
            <person name="Stajich J.E."/>
            <person name="Spatafora J.W."/>
            <person name="Visel A."/>
            <person name="Grigoriev I.V."/>
        </authorList>
    </citation>
    <scope>NUCLEOTIDE SEQUENCE [LARGE SCALE GENOMIC DNA]</scope>
    <source>
        <strain evidence="1 2">NRRL 3301</strain>
    </source>
</reference>
<keyword evidence="2" id="KW-1185">Reference proteome</keyword>
<protein>
    <submittedName>
        <fullName evidence="1">Uncharacterized protein</fullName>
    </submittedName>
</protein>
<dbReference type="EMBL" id="MCGT01000009">
    <property type="protein sequence ID" value="ORX56741.1"/>
    <property type="molecule type" value="Genomic_DNA"/>
</dbReference>
<proteinExistence type="predicted"/>
<comment type="caution">
    <text evidence="1">The sequence shown here is derived from an EMBL/GenBank/DDBJ whole genome shotgun (WGS) entry which is preliminary data.</text>
</comment>
<dbReference type="Proteomes" id="UP000242146">
    <property type="component" value="Unassembled WGS sequence"/>
</dbReference>